<keyword evidence="6" id="KW-0051">Antiviral defense</keyword>
<accession>A0A4S5EI85</accession>
<dbReference type="InterPro" id="IPR043760">
    <property type="entry name" value="PycTM_dom"/>
</dbReference>
<evidence type="ECO:0000313" key="10">
    <source>
        <dbReference type="EMBL" id="THJ71582.1"/>
    </source>
</evidence>
<keyword evidence="2" id="KW-1003">Cell membrane</keyword>
<organism evidence="10 11">
    <name type="scientific">Candidatus Frankia alpina</name>
    <dbReference type="NCBI Taxonomy" id="2699483"/>
    <lineage>
        <taxon>Bacteria</taxon>
        <taxon>Bacillati</taxon>
        <taxon>Actinomycetota</taxon>
        <taxon>Actinomycetes</taxon>
        <taxon>Frankiales</taxon>
        <taxon>Frankiaceae</taxon>
        <taxon>Frankia</taxon>
    </lineage>
</organism>
<keyword evidence="5 8" id="KW-1133">Transmembrane helix</keyword>
<dbReference type="Proteomes" id="UP000305282">
    <property type="component" value="Unassembled WGS sequence"/>
</dbReference>
<keyword evidence="11" id="KW-1185">Reference proteome</keyword>
<evidence type="ECO:0000256" key="2">
    <source>
        <dbReference type="ARBA" id="ARBA00022475"/>
    </source>
</evidence>
<dbReference type="GO" id="GO:0005886">
    <property type="term" value="C:plasma membrane"/>
    <property type="evidence" value="ECO:0007669"/>
    <property type="project" value="UniProtKB-SubCell"/>
</dbReference>
<evidence type="ECO:0000313" key="11">
    <source>
        <dbReference type="Proteomes" id="UP000305282"/>
    </source>
</evidence>
<keyword evidence="3 8" id="KW-0812">Transmembrane</keyword>
<evidence type="ECO:0000256" key="4">
    <source>
        <dbReference type="ARBA" id="ARBA00022741"/>
    </source>
</evidence>
<comment type="subcellular location">
    <subcellularLocation>
        <location evidence="1">Cell membrane</location>
    </subcellularLocation>
</comment>
<evidence type="ECO:0000256" key="7">
    <source>
        <dbReference type="ARBA" id="ARBA00023136"/>
    </source>
</evidence>
<feature type="transmembrane region" description="Helical" evidence="8">
    <location>
        <begin position="149"/>
        <end position="168"/>
    </location>
</feature>
<evidence type="ECO:0000256" key="6">
    <source>
        <dbReference type="ARBA" id="ARBA00023118"/>
    </source>
</evidence>
<gene>
    <name evidence="10" type="ORF">E7Y31_15270</name>
</gene>
<protein>
    <recommendedName>
        <fullName evidence="9">Pycsar effector protein domain-containing protein</fullName>
    </recommendedName>
</protein>
<proteinExistence type="predicted"/>
<evidence type="ECO:0000256" key="8">
    <source>
        <dbReference type="SAM" id="Phobius"/>
    </source>
</evidence>
<dbReference type="GO" id="GO:0051607">
    <property type="term" value="P:defense response to virus"/>
    <property type="evidence" value="ECO:0007669"/>
    <property type="project" value="UniProtKB-KW"/>
</dbReference>
<feature type="domain" description="Pycsar effector protein" evidence="9">
    <location>
        <begin position="19"/>
        <end position="162"/>
    </location>
</feature>
<dbReference type="GO" id="GO:0000166">
    <property type="term" value="F:nucleotide binding"/>
    <property type="evidence" value="ECO:0007669"/>
    <property type="project" value="UniProtKB-KW"/>
</dbReference>
<name>A0A4S5EI85_9ACTN</name>
<dbReference type="EMBL" id="SSXH01000398">
    <property type="protein sequence ID" value="THJ71582.1"/>
    <property type="molecule type" value="Genomic_DNA"/>
</dbReference>
<feature type="transmembrane region" description="Helical" evidence="8">
    <location>
        <begin position="63"/>
        <end position="84"/>
    </location>
</feature>
<evidence type="ECO:0000256" key="5">
    <source>
        <dbReference type="ARBA" id="ARBA00022989"/>
    </source>
</evidence>
<keyword evidence="4" id="KW-0547">Nucleotide-binding</keyword>
<sequence length="169" mass="17208">MMPSPMVDPAARMTVRTDLIASMRSEAARSDSQVGIILAGAMAALGFVVTSHSPVGLPVAVAVFWWAGMAAGVAGVISLGWSLCPSIPRPAPPAAVFHCWHVLAADDAGTLEAALDRTPVAVAAADRQVAGLAAVVAAKWSRNRWGLRLLGLALVLLAVAGLIGAGVAR</sequence>
<keyword evidence="7 8" id="KW-0472">Membrane</keyword>
<dbReference type="AlphaFoldDB" id="A0A4S5EI85"/>
<feature type="transmembrane region" description="Helical" evidence="8">
    <location>
        <begin position="34"/>
        <end position="51"/>
    </location>
</feature>
<dbReference type="Pfam" id="PF18967">
    <property type="entry name" value="PycTM"/>
    <property type="match status" value="1"/>
</dbReference>
<evidence type="ECO:0000256" key="1">
    <source>
        <dbReference type="ARBA" id="ARBA00004236"/>
    </source>
</evidence>
<evidence type="ECO:0000259" key="9">
    <source>
        <dbReference type="Pfam" id="PF18967"/>
    </source>
</evidence>
<comment type="caution">
    <text evidence="10">The sequence shown here is derived from an EMBL/GenBank/DDBJ whole genome shotgun (WGS) entry which is preliminary data.</text>
</comment>
<evidence type="ECO:0000256" key="3">
    <source>
        <dbReference type="ARBA" id="ARBA00022692"/>
    </source>
</evidence>
<reference evidence="10 11" key="1">
    <citation type="submission" date="2019-04" db="EMBL/GenBank/DDBJ databases">
        <title>Draft genome sequences for three unisolated Alnus-infective Frankia Sp+ strains, AgTrS, AiOr and AvVan, the first sequenced Frankia strains able to sporulate in-planta.</title>
        <authorList>
            <person name="Bethencourt L."/>
            <person name="Vautrin F."/>
            <person name="Taib N."/>
            <person name="Dubost A."/>
            <person name="Castro-Garcia L."/>
            <person name="Imbaud O."/>
            <person name="Abrouk D."/>
            <person name="Fournier P."/>
            <person name="Briolay J."/>
            <person name="Nguyen A."/>
            <person name="Normand P."/>
            <person name="Fernandez M.P."/>
            <person name="Brochier-Armanet C."/>
            <person name="Herrera-Belaroussi A."/>
        </authorList>
    </citation>
    <scope>NUCLEOTIDE SEQUENCE [LARGE SCALE GENOMIC DNA]</scope>
    <source>
        <strain evidence="10 11">AvVan</strain>
    </source>
</reference>